<feature type="compositionally biased region" description="Low complexity" evidence="1">
    <location>
        <begin position="304"/>
        <end position="319"/>
    </location>
</feature>
<feature type="compositionally biased region" description="Polar residues" evidence="1">
    <location>
        <begin position="419"/>
        <end position="442"/>
    </location>
</feature>
<protein>
    <submittedName>
        <fullName evidence="2">Uncharacterized protein</fullName>
    </submittedName>
</protein>
<reference evidence="2 3" key="1">
    <citation type="submission" date="2024-04" db="EMBL/GenBank/DDBJ databases">
        <title>Symmetric and asymmetric DNA N6-adenine methylation regulates different biological responses in Mucorales.</title>
        <authorList>
            <consortium name="Lawrence Berkeley National Laboratory"/>
            <person name="Lax C."/>
            <person name="Mondo S.J."/>
            <person name="Osorio-Concepcion M."/>
            <person name="Muszewska A."/>
            <person name="Corrochano-Luque M."/>
            <person name="Gutierrez G."/>
            <person name="Riley R."/>
            <person name="Lipzen A."/>
            <person name="Guo J."/>
            <person name="Hundley H."/>
            <person name="Amirebrahimi M."/>
            <person name="Ng V."/>
            <person name="Lorenzo-Gutierrez D."/>
            <person name="Binder U."/>
            <person name="Yang J."/>
            <person name="Song Y."/>
            <person name="Canovas D."/>
            <person name="Navarro E."/>
            <person name="Freitag M."/>
            <person name="Gabaldon T."/>
            <person name="Grigoriev I.V."/>
            <person name="Corrochano L.M."/>
            <person name="Nicolas F.E."/>
            <person name="Garre V."/>
        </authorList>
    </citation>
    <scope>NUCLEOTIDE SEQUENCE [LARGE SCALE GENOMIC DNA]</scope>
    <source>
        <strain evidence="2 3">L51</strain>
    </source>
</reference>
<feature type="compositionally biased region" description="Low complexity" evidence="1">
    <location>
        <begin position="338"/>
        <end position="400"/>
    </location>
</feature>
<sequence>MTTTKDRESEGSQTSSSDIDDVETNLMDPDNEAPSGSMATPSTTQGSATRTRRPRYRFDNDGTCRRNELLLQQVLALCPFMAPHGGALRLWEQIADHCNNVQDLHVTNPKDPILTAHNARVHFKDLMTRYGKEGIAGGPHEEPTDTYQKILADVYHQWKSVQNMKSEKQLVLGKRTPGQRMDDIGSRAKQRQIVSNPHTNERHILSAGTRDDGRQVMHPHPIQPHPIQPHPIQPHPPSNIHHYPHLHPRPNVRIAPEPQHIQPAPPPIRIRQMPSPPSGVHSRQSQNERVSRSNRQIETAQPRTATNNNHNNNNSATTTGGTGGSGQSSNLPAKFAHTPQSRQQQASSTSAPAQTRSSTLQAIAPAPQHIAPAPIPTPTQSSAPPQAPAQVQTSSAASTPVPAPVPVPEAHILPPGVPSLNSLQPSTNPIPTTETSKAVTGTRTERELLEAILSHLQQSEERKTKRAEEAAQRSKEIEQLEASREAQRKEDADGRERRFQELMAHMQQSTLAVLARLAELQAQLIQR</sequence>
<feature type="compositionally biased region" description="Polar residues" evidence="1">
    <location>
        <begin position="37"/>
        <end position="49"/>
    </location>
</feature>
<evidence type="ECO:0000313" key="3">
    <source>
        <dbReference type="Proteomes" id="UP001448207"/>
    </source>
</evidence>
<feature type="compositionally biased region" description="Polar residues" evidence="1">
    <location>
        <begin position="281"/>
        <end position="303"/>
    </location>
</feature>
<evidence type="ECO:0000313" key="2">
    <source>
        <dbReference type="EMBL" id="KAL0079793.1"/>
    </source>
</evidence>
<organism evidence="2 3">
    <name type="scientific">Phycomyces blakesleeanus</name>
    <dbReference type="NCBI Taxonomy" id="4837"/>
    <lineage>
        <taxon>Eukaryota</taxon>
        <taxon>Fungi</taxon>
        <taxon>Fungi incertae sedis</taxon>
        <taxon>Mucoromycota</taxon>
        <taxon>Mucoromycotina</taxon>
        <taxon>Mucoromycetes</taxon>
        <taxon>Mucorales</taxon>
        <taxon>Phycomycetaceae</taxon>
        <taxon>Phycomyces</taxon>
    </lineage>
</organism>
<feature type="region of interest" description="Disordered" evidence="1">
    <location>
        <begin position="456"/>
        <end position="496"/>
    </location>
</feature>
<name>A0ABR3AQ73_PHYBL</name>
<feature type="region of interest" description="Disordered" evidence="1">
    <location>
        <begin position="211"/>
        <end position="442"/>
    </location>
</feature>
<accession>A0ABR3AQ73</accession>
<proteinExistence type="predicted"/>
<feature type="compositionally biased region" description="Pro residues" evidence="1">
    <location>
        <begin position="221"/>
        <end position="237"/>
    </location>
</feature>
<feature type="region of interest" description="Disordered" evidence="1">
    <location>
        <begin position="1"/>
        <end position="61"/>
    </location>
</feature>
<comment type="caution">
    <text evidence="2">The sequence shown here is derived from an EMBL/GenBank/DDBJ whole genome shotgun (WGS) entry which is preliminary data.</text>
</comment>
<dbReference type="EMBL" id="JBCLYO010000021">
    <property type="protein sequence ID" value="KAL0079793.1"/>
    <property type="molecule type" value="Genomic_DNA"/>
</dbReference>
<dbReference type="Proteomes" id="UP001448207">
    <property type="component" value="Unassembled WGS sequence"/>
</dbReference>
<gene>
    <name evidence="2" type="ORF">J3Q64DRAFT_1761306</name>
</gene>
<feature type="compositionally biased region" description="Basic and acidic residues" evidence="1">
    <location>
        <begin position="458"/>
        <end position="496"/>
    </location>
</feature>
<feature type="compositionally biased region" description="Basic and acidic residues" evidence="1">
    <location>
        <begin position="1"/>
        <end position="10"/>
    </location>
</feature>
<keyword evidence="3" id="KW-1185">Reference proteome</keyword>
<evidence type="ECO:0000256" key="1">
    <source>
        <dbReference type="SAM" id="MobiDB-lite"/>
    </source>
</evidence>